<dbReference type="EMBL" id="BAAACZ010000009">
    <property type="protein sequence ID" value="GAA0456121.1"/>
    <property type="molecule type" value="Genomic_DNA"/>
</dbReference>
<comment type="caution">
    <text evidence="1">The sequence shown here is derived from an EMBL/GenBank/DDBJ whole genome shotgun (WGS) entry which is preliminary data.</text>
</comment>
<evidence type="ECO:0000313" key="1">
    <source>
        <dbReference type="EMBL" id="GAA0456121.1"/>
    </source>
</evidence>
<dbReference type="Proteomes" id="UP001500740">
    <property type="component" value="Unassembled WGS sequence"/>
</dbReference>
<gene>
    <name evidence="1" type="ORF">GCM10008935_08710</name>
</gene>
<reference evidence="2" key="1">
    <citation type="journal article" date="2019" name="Int. J. Syst. Evol. Microbiol.">
        <title>The Global Catalogue of Microorganisms (GCM) 10K type strain sequencing project: providing services to taxonomists for standard genome sequencing and annotation.</title>
        <authorList>
            <consortium name="The Broad Institute Genomics Platform"/>
            <consortium name="The Broad Institute Genome Sequencing Center for Infectious Disease"/>
            <person name="Wu L."/>
            <person name="Ma J."/>
        </authorList>
    </citation>
    <scope>NUCLEOTIDE SEQUENCE [LARGE SCALE GENOMIC DNA]</scope>
    <source>
        <strain evidence="2">JCM 14193</strain>
    </source>
</reference>
<evidence type="ECO:0000313" key="2">
    <source>
        <dbReference type="Proteomes" id="UP001500740"/>
    </source>
</evidence>
<sequence length="43" mass="4738">MSNCPFSFYSNLKGTNELGKLNPGCFTDFVVVNQVPIKISNTI</sequence>
<proteinExistence type="predicted"/>
<organism evidence="1 2">
    <name type="scientific">Alkalibacillus silvisoli</name>
    <dbReference type="NCBI Taxonomy" id="392823"/>
    <lineage>
        <taxon>Bacteria</taxon>
        <taxon>Bacillati</taxon>
        <taxon>Bacillota</taxon>
        <taxon>Bacilli</taxon>
        <taxon>Bacillales</taxon>
        <taxon>Bacillaceae</taxon>
        <taxon>Alkalibacillus</taxon>
    </lineage>
</organism>
<protein>
    <recommendedName>
        <fullName evidence="3">Amidohydrolase-related domain-containing protein</fullName>
    </recommendedName>
</protein>
<keyword evidence="2" id="KW-1185">Reference proteome</keyword>
<accession>A0ABP3JJU4</accession>
<name>A0ABP3JJU4_9BACI</name>
<evidence type="ECO:0008006" key="3">
    <source>
        <dbReference type="Google" id="ProtNLM"/>
    </source>
</evidence>